<evidence type="ECO:0000313" key="8">
    <source>
        <dbReference type="Proteomes" id="UP000198647"/>
    </source>
</evidence>
<feature type="transmembrane region" description="Helical" evidence="6">
    <location>
        <begin position="114"/>
        <end position="137"/>
    </location>
</feature>
<dbReference type="Pfam" id="PF09678">
    <property type="entry name" value="Caa3_CtaG"/>
    <property type="match status" value="1"/>
</dbReference>
<evidence type="ECO:0000256" key="4">
    <source>
        <dbReference type="ARBA" id="ARBA00022989"/>
    </source>
</evidence>
<keyword evidence="5 6" id="KW-0472">Membrane</keyword>
<protein>
    <submittedName>
        <fullName evidence="7">Membrane protein</fullName>
    </submittedName>
</protein>
<evidence type="ECO:0000256" key="1">
    <source>
        <dbReference type="ARBA" id="ARBA00004651"/>
    </source>
</evidence>
<dbReference type="InterPro" id="IPR014108">
    <property type="entry name" value="Caa3-assmbl_CtaG"/>
</dbReference>
<dbReference type="EMBL" id="FNOS01000001">
    <property type="protein sequence ID" value="SDX34486.1"/>
    <property type="molecule type" value="Genomic_DNA"/>
</dbReference>
<feature type="transmembrane region" description="Helical" evidence="6">
    <location>
        <begin position="259"/>
        <end position="281"/>
    </location>
</feature>
<evidence type="ECO:0000256" key="2">
    <source>
        <dbReference type="ARBA" id="ARBA00022475"/>
    </source>
</evidence>
<evidence type="ECO:0000313" key="7">
    <source>
        <dbReference type="EMBL" id="SDX34486.1"/>
    </source>
</evidence>
<dbReference type="InterPro" id="IPR019108">
    <property type="entry name" value="Caa3_assmbl_CtaG-rel"/>
</dbReference>
<feature type="transmembrane region" description="Helical" evidence="6">
    <location>
        <begin position="12"/>
        <end position="32"/>
    </location>
</feature>
<comment type="caution">
    <text evidence="7">The sequence shown here is derived from an EMBL/GenBank/DDBJ whole genome shotgun (WGS) entry which is preliminary data.</text>
</comment>
<name>A0A1H3AXM6_9BACI</name>
<sequence>MWLELQIFGFRALWSPFYMIFVAVLALVYFYLTGPGRRNDKEKATGFQQITFFSGLVLLYIVKGSPIDLMAHIMFAAHMTQMALYYLVFPFLIINGVPGEVWRRIFDRPVIRPFLKFITKPLLSLLLFSGFFSMYHVPAVFDFAKSNEIVHAGFSTTILFFAFCMWVSVFPPTEGVDRLGPLLKIGIIFGSGVLLTPACALIIFSDAPLYATYTQSGAWMDALSLCVPTGVLEGLAGSLNGPEFFTSMPLLQDQQLGGIIMKIMQEVIFAAIIGHIFFSWFNKERNIIDPIPEVTMEQNEYVQER</sequence>
<keyword evidence="3 6" id="KW-0812">Transmembrane</keyword>
<organism evidence="7 8">
    <name type="scientific">Salimicrobium album</name>
    <dbReference type="NCBI Taxonomy" id="50717"/>
    <lineage>
        <taxon>Bacteria</taxon>
        <taxon>Bacillati</taxon>
        <taxon>Bacillota</taxon>
        <taxon>Bacilli</taxon>
        <taxon>Bacillales</taxon>
        <taxon>Bacillaceae</taxon>
        <taxon>Salimicrobium</taxon>
    </lineage>
</organism>
<dbReference type="RefSeq" id="WP_076570263.1">
    <property type="nucleotide sequence ID" value="NZ_FNOS01000001.1"/>
</dbReference>
<dbReference type="NCBIfam" id="TIGR02737">
    <property type="entry name" value="caa3_CtaG"/>
    <property type="match status" value="1"/>
</dbReference>
<reference evidence="7 8" key="1">
    <citation type="submission" date="2016-10" db="EMBL/GenBank/DDBJ databases">
        <authorList>
            <person name="Varghese N."/>
            <person name="Submissions S."/>
        </authorList>
    </citation>
    <scope>NUCLEOTIDE SEQUENCE [LARGE SCALE GENOMIC DNA]</scope>
    <source>
        <strain evidence="7 8">DSM 20748</strain>
    </source>
</reference>
<keyword evidence="8" id="KW-1185">Reference proteome</keyword>
<proteinExistence type="predicted"/>
<evidence type="ECO:0000256" key="5">
    <source>
        <dbReference type="ARBA" id="ARBA00023136"/>
    </source>
</evidence>
<feature type="transmembrane region" description="Helical" evidence="6">
    <location>
        <begin position="149"/>
        <end position="170"/>
    </location>
</feature>
<evidence type="ECO:0000256" key="6">
    <source>
        <dbReference type="SAM" id="Phobius"/>
    </source>
</evidence>
<keyword evidence="4 6" id="KW-1133">Transmembrane helix</keyword>
<evidence type="ECO:0000256" key="3">
    <source>
        <dbReference type="ARBA" id="ARBA00022692"/>
    </source>
</evidence>
<feature type="transmembrane region" description="Helical" evidence="6">
    <location>
        <begin position="82"/>
        <end position="102"/>
    </location>
</feature>
<accession>A0A1H3AXM6</accession>
<comment type="subcellular location">
    <subcellularLocation>
        <location evidence="1">Cell membrane</location>
        <topology evidence="1">Multi-pass membrane protein</topology>
    </subcellularLocation>
</comment>
<keyword evidence="2" id="KW-1003">Cell membrane</keyword>
<gene>
    <name evidence="7" type="ORF">SAMN04488081_0233</name>
</gene>
<feature type="transmembrane region" description="Helical" evidence="6">
    <location>
        <begin position="182"/>
        <end position="204"/>
    </location>
</feature>
<dbReference type="Proteomes" id="UP000198647">
    <property type="component" value="Unassembled WGS sequence"/>
</dbReference>